<evidence type="ECO:0000313" key="4">
    <source>
        <dbReference type="Proteomes" id="UP000192422"/>
    </source>
</evidence>
<evidence type="ECO:0000256" key="1">
    <source>
        <dbReference type="ARBA" id="ARBA00022729"/>
    </source>
</evidence>
<reference evidence="3 4" key="1">
    <citation type="submission" date="2020-05" db="EMBL/GenBank/DDBJ databases">
        <title>Thioclava electrotropha strain Elox9 finished genome.</title>
        <authorList>
            <person name="Rowe A.R."/>
            <person name="Wilbanks E.G."/>
        </authorList>
    </citation>
    <scope>NUCLEOTIDE SEQUENCE [LARGE SCALE GENOMIC DNA]</scope>
    <source>
        <strain evidence="3 4">Elox9</strain>
    </source>
</reference>
<dbReference type="InterPro" id="IPR025232">
    <property type="entry name" value="DUF4174"/>
</dbReference>
<evidence type="ECO:0000259" key="2">
    <source>
        <dbReference type="Pfam" id="PF13778"/>
    </source>
</evidence>
<evidence type="ECO:0000313" key="3">
    <source>
        <dbReference type="EMBL" id="QPZ93205.1"/>
    </source>
</evidence>
<dbReference type="EMBL" id="CP053562">
    <property type="protein sequence ID" value="QPZ93205.1"/>
    <property type="molecule type" value="Genomic_DNA"/>
</dbReference>
<gene>
    <name evidence="3" type="ORF">AKL02_011570</name>
</gene>
<protein>
    <submittedName>
        <fullName evidence="3">DUF4174 domain-containing protein</fullName>
    </submittedName>
</protein>
<keyword evidence="4" id="KW-1185">Reference proteome</keyword>
<dbReference type="Proteomes" id="UP000192422">
    <property type="component" value="Chromosome"/>
</dbReference>
<dbReference type="Pfam" id="PF13778">
    <property type="entry name" value="DUF4174"/>
    <property type="match status" value="1"/>
</dbReference>
<accession>A0ABX6YZK9</accession>
<feature type="domain" description="DUF4174" evidence="2">
    <location>
        <begin position="22"/>
        <end position="123"/>
    </location>
</feature>
<name>A0ABX6YZK9_9RHOB</name>
<sequence>MGLSSASASSELQTLPADQSDLAPYRWDRRVVLIFANSEADPQFRAARKMVTAQADGVAERDITVLADTAPNAGGALRDKLGVDGFRMLLIGKDGGVKMDRAEPIPVETLFATIDAMPMRQREMRAD</sequence>
<proteinExistence type="predicted"/>
<organism evidence="3 4">
    <name type="scientific">Thioclava electrotropha</name>
    <dbReference type="NCBI Taxonomy" id="1549850"/>
    <lineage>
        <taxon>Bacteria</taxon>
        <taxon>Pseudomonadati</taxon>
        <taxon>Pseudomonadota</taxon>
        <taxon>Alphaproteobacteria</taxon>
        <taxon>Rhodobacterales</taxon>
        <taxon>Paracoccaceae</taxon>
        <taxon>Thioclava</taxon>
    </lineage>
</organism>
<keyword evidence="1" id="KW-0732">Signal</keyword>